<name>A0A9D4U9U2_ADICA</name>
<dbReference type="Gene3D" id="2.40.70.10">
    <property type="entry name" value="Acid Proteases"/>
    <property type="match status" value="2"/>
</dbReference>
<keyword evidence="11" id="KW-1185">Reference proteome</keyword>
<dbReference type="SUPFAM" id="SSF50630">
    <property type="entry name" value="Acid proteases"/>
    <property type="match status" value="1"/>
</dbReference>
<evidence type="ECO:0000256" key="8">
    <source>
        <dbReference type="SAM" id="SignalP"/>
    </source>
</evidence>
<accession>A0A9D4U9U2</accession>
<comment type="caution">
    <text evidence="10">The sequence shown here is derived from an EMBL/GenBank/DDBJ whole genome shotgun (WGS) entry which is preliminary data.</text>
</comment>
<evidence type="ECO:0000256" key="2">
    <source>
        <dbReference type="ARBA" id="ARBA00022670"/>
    </source>
</evidence>
<dbReference type="PANTHER" id="PTHR47967">
    <property type="entry name" value="OS07G0603500 PROTEIN-RELATED"/>
    <property type="match status" value="1"/>
</dbReference>
<sequence length="474" mass="50086">MAASEGAITFLLIFLIAIANLLHDAAADNINMAFIGRRGLQDATPTKSRNSSDIQHSVRLLPRSDVVPRNATLAERLATLAQHDATRIQALNTQLNEAIVARRNNESSQFSSSAKFSVNAGPGLYMMEITIGTPAQTFAMIMDTGSQLVWMQCQPCQACVNQDRAPFVPVSSSTYATLPCSSAACQSLPGQCQSDSSCRYTYSYASQASTQGQLGTDTLTLLSTDGTSTAFPGLAFGCGYNNQGEYGGAAGLVGMGQSVLSLPSQLGQALGGKKFSYCLVSPTDTSSSKGTTLLMGETAAENASSMGFTSMLVNPAVMAALYYIDVLGFSVNNQRLNIPAGTFSIDSTGGGGMILDSGTTYTYVPNAAFVALQQAFDASVRLPRYTGHPYLPLCYATSGQPSTAIPPLTLHMQGLDLAIPLENYFIPVDNQANYCLAMIPTAGGLQIVGNILHQNYKVLYDIDNAQIGFASRAC</sequence>
<dbReference type="InterPro" id="IPR001461">
    <property type="entry name" value="Aspartic_peptidase_A1"/>
</dbReference>
<feature type="active site" evidence="6">
    <location>
        <position position="356"/>
    </location>
</feature>
<evidence type="ECO:0000256" key="7">
    <source>
        <dbReference type="RuleBase" id="RU000454"/>
    </source>
</evidence>
<dbReference type="PROSITE" id="PS51767">
    <property type="entry name" value="PEPTIDASE_A1"/>
    <property type="match status" value="1"/>
</dbReference>
<dbReference type="InterPro" id="IPR032799">
    <property type="entry name" value="TAXi_C"/>
</dbReference>
<evidence type="ECO:0000313" key="10">
    <source>
        <dbReference type="EMBL" id="KAI5063932.1"/>
    </source>
</evidence>
<evidence type="ECO:0000256" key="3">
    <source>
        <dbReference type="ARBA" id="ARBA00022750"/>
    </source>
</evidence>
<evidence type="ECO:0000313" key="11">
    <source>
        <dbReference type="Proteomes" id="UP000886520"/>
    </source>
</evidence>
<evidence type="ECO:0000256" key="6">
    <source>
        <dbReference type="PIRSR" id="PIRSR601461-1"/>
    </source>
</evidence>
<dbReference type="Pfam" id="PF14541">
    <property type="entry name" value="TAXi_C"/>
    <property type="match status" value="1"/>
</dbReference>
<dbReference type="PRINTS" id="PR00792">
    <property type="entry name" value="PEPSIN"/>
</dbReference>
<dbReference type="InterPro" id="IPR033121">
    <property type="entry name" value="PEPTIDASE_A1"/>
</dbReference>
<dbReference type="AlphaFoldDB" id="A0A9D4U9U2"/>
<dbReference type="EMBL" id="JABFUD020000020">
    <property type="protein sequence ID" value="KAI5063932.1"/>
    <property type="molecule type" value="Genomic_DNA"/>
</dbReference>
<dbReference type="GO" id="GO:0004190">
    <property type="term" value="F:aspartic-type endopeptidase activity"/>
    <property type="evidence" value="ECO:0007669"/>
    <property type="project" value="UniProtKB-KW"/>
</dbReference>
<organism evidence="10 11">
    <name type="scientific">Adiantum capillus-veneris</name>
    <name type="common">Maidenhair fern</name>
    <dbReference type="NCBI Taxonomy" id="13818"/>
    <lineage>
        <taxon>Eukaryota</taxon>
        <taxon>Viridiplantae</taxon>
        <taxon>Streptophyta</taxon>
        <taxon>Embryophyta</taxon>
        <taxon>Tracheophyta</taxon>
        <taxon>Polypodiopsida</taxon>
        <taxon>Polypodiidae</taxon>
        <taxon>Polypodiales</taxon>
        <taxon>Pteridineae</taxon>
        <taxon>Pteridaceae</taxon>
        <taxon>Vittarioideae</taxon>
        <taxon>Adiantum</taxon>
    </lineage>
</organism>
<dbReference type="InterPro" id="IPR034161">
    <property type="entry name" value="Pepsin-like_plant"/>
</dbReference>
<keyword evidence="2 7" id="KW-0645">Protease</keyword>
<dbReference type="PROSITE" id="PS00141">
    <property type="entry name" value="ASP_PROTEASE"/>
    <property type="match status" value="1"/>
</dbReference>
<evidence type="ECO:0000256" key="1">
    <source>
        <dbReference type="ARBA" id="ARBA00007447"/>
    </source>
</evidence>
<dbReference type="OrthoDB" id="660550at2759"/>
<comment type="similarity">
    <text evidence="1 7">Belongs to the peptidase A1 family.</text>
</comment>
<keyword evidence="4 7" id="KW-0378">Hydrolase</keyword>
<reference evidence="10" key="1">
    <citation type="submission" date="2021-01" db="EMBL/GenBank/DDBJ databases">
        <title>Adiantum capillus-veneris genome.</title>
        <authorList>
            <person name="Fang Y."/>
            <person name="Liao Q."/>
        </authorList>
    </citation>
    <scope>NUCLEOTIDE SEQUENCE</scope>
    <source>
        <strain evidence="10">H3</strain>
        <tissue evidence="10">Leaf</tissue>
    </source>
</reference>
<feature type="active site" evidence="6">
    <location>
        <position position="143"/>
    </location>
</feature>
<dbReference type="InterPro" id="IPR001969">
    <property type="entry name" value="Aspartic_peptidase_AS"/>
</dbReference>
<protein>
    <recommendedName>
        <fullName evidence="9">Peptidase A1 domain-containing protein</fullName>
    </recommendedName>
</protein>
<keyword evidence="3 7" id="KW-0064">Aspartyl protease</keyword>
<keyword evidence="8" id="KW-0732">Signal</keyword>
<evidence type="ECO:0000259" key="9">
    <source>
        <dbReference type="PROSITE" id="PS51767"/>
    </source>
</evidence>
<evidence type="ECO:0000256" key="4">
    <source>
        <dbReference type="ARBA" id="ARBA00022801"/>
    </source>
</evidence>
<dbReference type="InterPro" id="IPR051708">
    <property type="entry name" value="Plant_Aspart_Prot_A1"/>
</dbReference>
<feature type="chain" id="PRO_5039439752" description="Peptidase A1 domain-containing protein" evidence="8">
    <location>
        <begin position="28"/>
        <end position="474"/>
    </location>
</feature>
<dbReference type="InterPro" id="IPR032861">
    <property type="entry name" value="TAXi_N"/>
</dbReference>
<feature type="domain" description="Peptidase A1" evidence="9">
    <location>
        <begin position="125"/>
        <end position="470"/>
    </location>
</feature>
<keyword evidence="5" id="KW-0325">Glycoprotein</keyword>
<dbReference type="Proteomes" id="UP000886520">
    <property type="component" value="Chromosome 20"/>
</dbReference>
<dbReference type="GO" id="GO:0006508">
    <property type="term" value="P:proteolysis"/>
    <property type="evidence" value="ECO:0007669"/>
    <property type="project" value="UniProtKB-KW"/>
</dbReference>
<gene>
    <name evidence="10" type="ORF">GOP47_0020602</name>
</gene>
<dbReference type="FunFam" id="2.40.70.10:FF:000031">
    <property type="entry name" value="Aspartyl protease AED1"/>
    <property type="match status" value="1"/>
</dbReference>
<dbReference type="CDD" id="cd05476">
    <property type="entry name" value="pepsin_A_like_plant"/>
    <property type="match status" value="1"/>
</dbReference>
<dbReference type="Pfam" id="PF14543">
    <property type="entry name" value="TAXi_N"/>
    <property type="match status" value="1"/>
</dbReference>
<dbReference type="InterPro" id="IPR021109">
    <property type="entry name" value="Peptidase_aspartic_dom_sf"/>
</dbReference>
<evidence type="ECO:0000256" key="5">
    <source>
        <dbReference type="ARBA" id="ARBA00023180"/>
    </source>
</evidence>
<proteinExistence type="inferred from homology"/>
<feature type="signal peptide" evidence="8">
    <location>
        <begin position="1"/>
        <end position="27"/>
    </location>
</feature>